<accession>A0AAW1QYS8</accession>
<organism evidence="2 3">
    <name type="scientific">Apatococcus lobatus</name>
    <dbReference type="NCBI Taxonomy" id="904363"/>
    <lineage>
        <taxon>Eukaryota</taxon>
        <taxon>Viridiplantae</taxon>
        <taxon>Chlorophyta</taxon>
        <taxon>core chlorophytes</taxon>
        <taxon>Trebouxiophyceae</taxon>
        <taxon>Chlorellales</taxon>
        <taxon>Chlorellaceae</taxon>
        <taxon>Apatococcus</taxon>
    </lineage>
</organism>
<evidence type="ECO:0000256" key="1">
    <source>
        <dbReference type="SAM" id="MobiDB-lite"/>
    </source>
</evidence>
<evidence type="ECO:0000313" key="3">
    <source>
        <dbReference type="Proteomes" id="UP001438707"/>
    </source>
</evidence>
<feature type="compositionally biased region" description="Polar residues" evidence="1">
    <location>
        <begin position="65"/>
        <end position="74"/>
    </location>
</feature>
<dbReference type="AlphaFoldDB" id="A0AAW1QYS8"/>
<gene>
    <name evidence="2" type="ORF">WJX74_005991</name>
</gene>
<feature type="compositionally biased region" description="Polar residues" evidence="1">
    <location>
        <begin position="44"/>
        <end position="56"/>
    </location>
</feature>
<dbReference type="Proteomes" id="UP001438707">
    <property type="component" value="Unassembled WGS sequence"/>
</dbReference>
<reference evidence="2 3" key="1">
    <citation type="journal article" date="2024" name="Nat. Commun.">
        <title>Phylogenomics reveals the evolutionary origins of lichenization in chlorophyte algae.</title>
        <authorList>
            <person name="Puginier C."/>
            <person name="Libourel C."/>
            <person name="Otte J."/>
            <person name="Skaloud P."/>
            <person name="Haon M."/>
            <person name="Grisel S."/>
            <person name="Petersen M."/>
            <person name="Berrin J.G."/>
            <person name="Delaux P.M."/>
            <person name="Dal Grande F."/>
            <person name="Keller J."/>
        </authorList>
    </citation>
    <scope>NUCLEOTIDE SEQUENCE [LARGE SCALE GENOMIC DNA]</scope>
    <source>
        <strain evidence="2 3">SAG 2145</strain>
    </source>
</reference>
<feature type="region of interest" description="Disordered" evidence="1">
    <location>
        <begin position="31"/>
        <end position="86"/>
    </location>
</feature>
<proteinExistence type="predicted"/>
<name>A0AAW1QYS8_9CHLO</name>
<comment type="caution">
    <text evidence="2">The sequence shown here is derived from an EMBL/GenBank/DDBJ whole genome shotgun (WGS) entry which is preliminary data.</text>
</comment>
<evidence type="ECO:0000313" key="2">
    <source>
        <dbReference type="EMBL" id="KAK9826616.1"/>
    </source>
</evidence>
<protein>
    <submittedName>
        <fullName evidence="2">Uncharacterized protein</fullName>
    </submittedName>
</protein>
<sequence>MAPFGRGERTLWDASVRSTWQVDASRISFCNPGEPSALPVSDVSAGTDSGPSTAANTAFPAAEDPSTNTDTSMATAGESPQECCPSELPMKNSAAAAAAKETKAGMATEPLRAASTGLPPEKEPNVSTNMPMATANTCPQEEPHPDVPESGSAAAAAAAVSGMLAEETQADMVTVPTTAPSAAAGPMESTDFDHVPGTTEHLLAQHGLAGGVMESPDFLRAAAADPQVPVSSSASPAAISHSESYTDSCELVEIVFQKWGNALLGASDGYCNPPRGVEQCGLKFVGLVCKLGLHDLLLKALEKLKMMPLNIHRSQILLLVVKQLSWKAVGDAVPLMCKAEDQRRHYLLHNSLAQDVAELEGLVILAGEPHSTSCGGNAGCAEPVLSQSLAACLEMLHKKVLAQGKDGNLSSTALPHHLAVTLITAFSKLYCHLAHDRRVPAQQHKELQGAFVALVKMIFMNPKAFPACEVLAPACLSLASTGSNVNMAGSPALLMLLAGCQHNLGQMAAVSASTVSDWRVPAKLSCTCQSCRSVQFFLDNPSQQTKNLTLYHDALSHVRQSLREVSSDVTLSEPPRKRTKTPYTITATKKHDRNRIRMALRRKSLPLLQSISAHLNQIKEKAVGSTSYFLEQLTNPALAGRSSKEAKAAYAAVPKRPAASQQSAEVIDLTDGDSDSLAKKRRLALNI</sequence>
<keyword evidence="3" id="KW-1185">Reference proteome</keyword>
<dbReference type="EMBL" id="JALJOS010000020">
    <property type="protein sequence ID" value="KAK9826616.1"/>
    <property type="molecule type" value="Genomic_DNA"/>
</dbReference>